<reference evidence="2 3" key="1">
    <citation type="submission" date="2015-11" db="EMBL/GenBank/DDBJ databases">
        <title>Sequence of Pedobacter ginsenosidimutans.</title>
        <authorList>
            <person name="Carson E."/>
            <person name="Keyser V."/>
            <person name="Newman J."/>
            <person name="Miller J."/>
        </authorList>
    </citation>
    <scope>NUCLEOTIDE SEQUENCE [LARGE SCALE GENOMIC DNA]</scope>
    <source>
        <strain evidence="2 3">KACC 14530</strain>
    </source>
</reference>
<dbReference type="Proteomes" id="UP000051950">
    <property type="component" value="Unassembled WGS sequence"/>
</dbReference>
<dbReference type="EMBL" id="LMZQ01000001">
    <property type="protein sequence ID" value="KRT18165.1"/>
    <property type="molecule type" value="Genomic_DNA"/>
</dbReference>
<sequence>MAAEGSVPGQSAEPVLNYAEDKSDEKTARIKLSFKDKRTYMRNGVMESVYSKDKVAPQAWHLSELVY</sequence>
<accession>A0A0T5VYE6</accession>
<evidence type="ECO:0000256" key="1">
    <source>
        <dbReference type="SAM" id="MobiDB-lite"/>
    </source>
</evidence>
<evidence type="ECO:0000313" key="3">
    <source>
        <dbReference type="Proteomes" id="UP000051950"/>
    </source>
</evidence>
<protein>
    <submittedName>
        <fullName evidence="2">Uncharacterized protein</fullName>
    </submittedName>
</protein>
<comment type="caution">
    <text evidence="2">The sequence shown here is derived from an EMBL/GenBank/DDBJ whole genome shotgun (WGS) entry which is preliminary data.</text>
</comment>
<organism evidence="2 3">
    <name type="scientific">Pedobacter ginsenosidimutans</name>
    <dbReference type="NCBI Taxonomy" id="687842"/>
    <lineage>
        <taxon>Bacteria</taxon>
        <taxon>Pseudomonadati</taxon>
        <taxon>Bacteroidota</taxon>
        <taxon>Sphingobacteriia</taxon>
        <taxon>Sphingobacteriales</taxon>
        <taxon>Sphingobacteriaceae</taxon>
        <taxon>Pedobacter</taxon>
    </lineage>
</organism>
<proteinExistence type="predicted"/>
<dbReference type="RefSeq" id="WP_057930789.1">
    <property type="nucleotide sequence ID" value="NZ_LMZQ01000001.1"/>
</dbReference>
<dbReference type="AlphaFoldDB" id="A0A0T5VYE6"/>
<gene>
    <name evidence="2" type="ORF">ASU31_02475</name>
</gene>
<evidence type="ECO:0000313" key="2">
    <source>
        <dbReference type="EMBL" id="KRT18165.1"/>
    </source>
</evidence>
<name>A0A0T5VYE6_9SPHI</name>
<keyword evidence="3" id="KW-1185">Reference proteome</keyword>
<feature type="region of interest" description="Disordered" evidence="1">
    <location>
        <begin position="1"/>
        <end position="23"/>
    </location>
</feature>